<reference evidence="2 3" key="1">
    <citation type="submission" date="2018-03" db="EMBL/GenBank/DDBJ databases">
        <title>Bacteriophage NCPPB3778 and a type I-E CRISPR drive the evolution of the US Biological Select Agent, Rathayibacter toxicus.</title>
        <authorList>
            <person name="Davis E.W.II."/>
            <person name="Tabima J.F."/>
            <person name="Weisberg A.J."/>
            <person name="Dantas Lopes L."/>
            <person name="Wiseman M.S."/>
            <person name="Wiseman M.S."/>
            <person name="Pupko T."/>
            <person name="Belcher M.S."/>
            <person name="Sechler A.J."/>
            <person name="Tancos M.A."/>
            <person name="Schroeder B.K."/>
            <person name="Murray T.D."/>
            <person name="Luster D.G."/>
            <person name="Schneider W.L."/>
            <person name="Rogers E."/>
            <person name="Andreote F.D."/>
            <person name="Grunwald N.J."/>
            <person name="Putnam M.L."/>
            <person name="Chang J.H."/>
        </authorList>
    </citation>
    <scope>NUCLEOTIDE SEQUENCE [LARGE SCALE GENOMIC DNA]</scope>
    <source>
        <strain evidence="2 3">DSM 15933</strain>
    </source>
</reference>
<gene>
    <name evidence="2" type="ORF">C1I63_07065</name>
</gene>
<evidence type="ECO:0000259" key="1">
    <source>
        <dbReference type="Pfam" id="PF01814"/>
    </source>
</evidence>
<evidence type="ECO:0000313" key="3">
    <source>
        <dbReference type="Proteomes" id="UP000241085"/>
    </source>
</evidence>
<dbReference type="Pfam" id="PF01814">
    <property type="entry name" value="Hemerythrin"/>
    <property type="match status" value="1"/>
</dbReference>
<feature type="domain" description="Hemerythrin-like" evidence="1">
    <location>
        <begin position="15"/>
        <end position="138"/>
    </location>
</feature>
<protein>
    <submittedName>
        <fullName evidence="2">Cation-binding protein</fullName>
    </submittedName>
</protein>
<dbReference type="Gene3D" id="1.20.120.520">
    <property type="entry name" value="nmb1532 protein domain like"/>
    <property type="match status" value="1"/>
</dbReference>
<dbReference type="AlphaFoldDB" id="A0A2T4USY2"/>
<proteinExistence type="predicted"/>
<dbReference type="InterPro" id="IPR012312">
    <property type="entry name" value="Hemerythrin-like"/>
</dbReference>
<dbReference type="EMBL" id="PZPL01000001">
    <property type="protein sequence ID" value="PTL72627.1"/>
    <property type="molecule type" value="Genomic_DNA"/>
</dbReference>
<organism evidence="2 3">
    <name type="scientific">Rathayibacter caricis DSM 15933</name>
    <dbReference type="NCBI Taxonomy" id="1328867"/>
    <lineage>
        <taxon>Bacteria</taxon>
        <taxon>Bacillati</taxon>
        <taxon>Actinomycetota</taxon>
        <taxon>Actinomycetes</taxon>
        <taxon>Micrococcales</taxon>
        <taxon>Microbacteriaceae</taxon>
        <taxon>Rathayibacter</taxon>
    </lineage>
</organism>
<accession>A0A2T4USY2</accession>
<comment type="caution">
    <text evidence="2">The sequence shown here is derived from an EMBL/GenBank/DDBJ whole genome shotgun (WGS) entry which is preliminary data.</text>
</comment>
<name>A0A2T4USY2_9MICO</name>
<keyword evidence="3" id="KW-1185">Reference proteome</keyword>
<dbReference type="RefSeq" id="WP_107574305.1">
    <property type="nucleotide sequence ID" value="NZ_PZPL01000001.1"/>
</dbReference>
<evidence type="ECO:0000313" key="2">
    <source>
        <dbReference type="EMBL" id="PTL72627.1"/>
    </source>
</evidence>
<sequence length="156" mass="17487">MTERDTTRLLAWSTELRTVHQRLRQALAVSREAVQDGASAERAGRDLLIFCHGFCTALDGHHRGEDHALFPAIEGSHPHLAPVLRNLERDHSMIGHLLGDLREALDRAASPGELDRHLEGVAAIMENHFRYEERQLLTVLEDLQLDAPVQEVLGPL</sequence>
<dbReference type="Proteomes" id="UP000241085">
    <property type="component" value="Unassembled WGS sequence"/>
</dbReference>